<keyword evidence="1" id="KW-1133">Transmembrane helix</keyword>
<dbReference type="Pfam" id="PF04773">
    <property type="entry name" value="FecR"/>
    <property type="match status" value="1"/>
</dbReference>
<keyword evidence="1" id="KW-0472">Membrane</keyword>
<proteinExistence type="predicted"/>
<sequence length="314" mass="35816">MELDKHILWEHFAGRSTPLGKQQIEEWLRVPGNIERYYEWLDEWERRNPQFVPDTGAALDRVLQEPGGQRVTRKVRGMSRVFRFRLLAASVAALVLVTAAYLLRDRSMSTAYGETRSVILPDGSLVSMNANSTIRYSRFGFGQRGREVFLSGEADFTVTRDGNQPFEVTTGKDLHVVVLGTRFTVYARAGQERVVLRQGKVRLDYRDEQKILQPGDLFTADADGRFRLEHISAPENLSAWKDHEFLFDGTSMSEVAGMIRDNFGLTVRFDPTALASRRITGSFHADTVTELLDVMAQLLNIHYTIREDTIYFSE</sequence>
<evidence type="ECO:0000256" key="1">
    <source>
        <dbReference type="SAM" id="Phobius"/>
    </source>
</evidence>
<dbReference type="PANTHER" id="PTHR30273">
    <property type="entry name" value="PERIPLASMIC SIGNAL SENSOR AND SIGMA FACTOR ACTIVATOR FECR-RELATED"/>
    <property type="match status" value="1"/>
</dbReference>
<dbReference type="AlphaFoldDB" id="A0A4R8DJJ4"/>
<dbReference type="InterPro" id="IPR006860">
    <property type="entry name" value="FecR"/>
</dbReference>
<dbReference type="Gene3D" id="3.55.50.30">
    <property type="match status" value="1"/>
</dbReference>
<feature type="domain" description="Protein FecR C-terminal" evidence="3">
    <location>
        <begin position="244"/>
        <end position="311"/>
    </location>
</feature>
<keyword evidence="1" id="KW-0812">Transmembrane</keyword>
<protein>
    <submittedName>
        <fullName evidence="4">FecR family protein</fullName>
    </submittedName>
</protein>
<dbReference type="PIRSF" id="PIRSF018266">
    <property type="entry name" value="FecR"/>
    <property type="match status" value="1"/>
</dbReference>
<evidence type="ECO:0000313" key="4">
    <source>
        <dbReference type="EMBL" id="TDW97484.1"/>
    </source>
</evidence>
<dbReference type="Proteomes" id="UP000294498">
    <property type="component" value="Unassembled WGS sequence"/>
</dbReference>
<dbReference type="InterPro" id="IPR012373">
    <property type="entry name" value="Ferrdict_sens_TM"/>
</dbReference>
<dbReference type="GO" id="GO:0016989">
    <property type="term" value="F:sigma factor antagonist activity"/>
    <property type="evidence" value="ECO:0007669"/>
    <property type="project" value="TreeGrafter"/>
</dbReference>
<keyword evidence="5" id="KW-1185">Reference proteome</keyword>
<dbReference type="Pfam" id="PF16344">
    <property type="entry name" value="FecR_C"/>
    <property type="match status" value="1"/>
</dbReference>
<reference evidence="4 5" key="1">
    <citation type="submission" date="2019-03" db="EMBL/GenBank/DDBJ databases">
        <title>Genomic Encyclopedia of Type Strains, Phase IV (KMG-IV): sequencing the most valuable type-strain genomes for metagenomic binning, comparative biology and taxonomic classification.</title>
        <authorList>
            <person name="Goeker M."/>
        </authorList>
    </citation>
    <scope>NUCLEOTIDE SEQUENCE [LARGE SCALE GENOMIC DNA]</scope>
    <source>
        <strain evidence="4 5">DSM 100059</strain>
    </source>
</reference>
<dbReference type="Gene3D" id="2.60.120.1440">
    <property type="match status" value="1"/>
</dbReference>
<organism evidence="4 5">
    <name type="scientific">Dinghuibacter silviterrae</name>
    <dbReference type="NCBI Taxonomy" id="1539049"/>
    <lineage>
        <taxon>Bacteria</taxon>
        <taxon>Pseudomonadati</taxon>
        <taxon>Bacteroidota</taxon>
        <taxon>Chitinophagia</taxon>
        <taxon>Chitinophagales</taxon>
        <taxon>Chitinophagaceae</taxon>
        <taxon>Dinghuibacter</taxon>
    </lineage>
</organism>
<accession>A0A4R8DJJ4</accession>
<evidence type="ECO:0000259" key="3">
    <source>
        <dbReference type="Pfam" id="PF16344"/>
    </source>
</evidence>
<evidence type="ECO:0000313" key="5">
    <source>
        <dbReference type="Proteomes" id="UP000294498"/>
    </source>
</evidence>
<feature type="domain" description="FecR protein" evidence="2">
    <location>
        <begin position="108"/>
        <end position="202"/>
    </location>
</feature>
<name>A0A4R8DJJ4_9BACT</name>
<comment type="caution">
    <text evidence="4">The sequence shown here is derived from an EMBL/GenBank/DDBJ whole genome shotgun (WGS) entry which is preliminary data.</text>
</comment>
<dbReference type="PANTHER" id="PTHR30273:SF2">
    <property type="entry name" value="PROTEIN FECR"/>
    <property type="match status" value="1"/>
</dbReference>
<evidence type="ECO:0000259" key="2">
    <source>
        <dbReference type="Pfam" id="PF04773"/>
    </source>
</evidence>
<dbReference type="EMBL" id="SODV01000002">
    <property type="protein sequence ID" value="TDW97484.1"/>
    <property type="molecule type" value="Genomic_DNA"/>
</dbReference>
<feature type="transmembrane region" description="Helical" evidence="1">
    <location>
        <begin position="82"/>
        <end position="103"/>
    </location>
</feature>
<dbReference type="RefSeq" id="WP_162852804.1">
    <property type="nucleotide sequence ID" value="NZ_SODV01000002.1"/>
</dbReference>
<gene>
    <name evidence="4" type="ORF">EDB95_5334</name>
</gene>
<dbReference type="InterPro" id="IPR032508">
    <property type="entry name" value="FecR_C"/>
</dbReference>